<dbReference type="EMBL" id="CAEY01000040">
    <property type="status" value="NOT_ANNOTATED_CDS"/>
    <property type="molecule type" value="Genomic_DNA"/>
</dbReference>
<dbReference type="KEGG" id="tut:107363497"/>
<evidence type="ECO:0000313" key="2">
    <source>
        <dbReference type="Proteomes" id="UP000015104"/>
    </source>
</evidence>
<dbReference type="AlphaFoldDB" id="T1KG06"/>
<accession>T1KG06</accession>
<evidence type="ECO:0000313" key="1">
    <source>
        <dbReference type="EnsemblMetazoa" id="tetur10g05030.1"/>
    </source>
</evidence>
<keyword evidence="2" id="KW-1185">Reference proteome</keyword>
<dbReference type="HOGENOM" id="CLU_2041032_0_0_1"/>
<name>T1KG06_TETUR</name>
<dbReference type="OMA" id="CILCNQQ"/>
<dbReference type="Proteomes" id="UP000015104">
    <property type="component" value="Unassembled WGS sequence"/>
</dbReference>
<dbReference type="EnsemblMetazoa" id="tetur10g05030.1">
    <property type="protein sequence ID" value="tetur10g05030.1"/>
    <property type="gene ID" value="tetur10g05030"/>
</dbReference>
<protein>
    <submittedName>
        <fullName evidence="1">Uncharacterized protein</fullName>
    </submittedName>
</protein>
<proteinExistence type="predicted"/>
<dbReference type="OrthoDB" id="6498298at2759"/>
<organism evidence="1 2">
    <name type="scientific">Tetranychus urticae</name>
    <name type="common">Two-spotted spider mite</name>
    <dbReference type="NCBI Taxonomy" id="32264"/>
    <lineage>
        <taxon>Eukaryota</taxon>
        <taxon>Metazoa</taxon>
        <taxon>Ecdysozoa</taxon>
        <taxon>Arthropoda</taxon>
        <taxon>Chelicerata</taxon>
        <taxon>Arachnida</taxon>
        <taxon>Acari</taxon>
        <taxon>Acariformes</taxon>
        <taxon>Trombidiformes</taxon>
        <taxon>Prostigmata</taxon>
        <taxon>Eleutherengona</taxon>
        <taxon>Raphignathae</taxon>
        <taxon>Tetranychoidea</taxon>
        <taxon>Tetranychidae</taxon>
        <taxon>Tetranychus</taxon>
    </lineage>
</organism>
<gene>
    <name evidence="1" type="primary">107363497</name>
</gene>
<sequence length="121" mass="13764">MSQLESKSTLVSVVIFLLTTSSAIFLAQKYIQLCVKSDRPSIQSMCVLCDYKQFRTMSYVCTGQYAIPMNSTQEQAFCLISTCLRQVPGQQGVPVGRKRRELEDERKPIATYDIMIESDDY</sequence>
<reference evidence="2" key="1">
    <citation type="submission" date="2011-08" db="EMBL/GenBank/DDBJ databases">
        <authorList>
            <person name="Rombauts S."/>
        </authorList>
    </citation>
    <scope>NUCLEOTIDE SEQUENCE</scope>
    <source>
        <strain evidence="2">London</strain>
    </source>
</reference>
<reference evidence="1" key="2">
    <citation type="submission" date="2015-06" db="UniProtKB">
        <authorList>
            <consortium name="EnsemblMetazoa"/>
        </authorList>
    </citation>
    <scope>IDENTIFICATION</scope>
</reference>